<feature type="region of interest" description="Disordered" evidence="1">
    <location>
        <begin position="312"/>
        <end position="351"/>
    </location>
</feature>
<dbReference type="Gramene" id="TVU35295">
    <property type="protein sequence ID" value="TVU35295"/>
    <property type="gene ID" value="EJB05_17179"/>
</dbReference>
<dbReference type="AlphaFoldDB" id="A0A5J9VHD4"/>
<dbReference type="EMBL" id="RWGY01000009">
    <property type="protein sequence ID" value="TVU35295.1"/>
    <property type="molecule type" value="Genomic_DNA"/>
</dbReference>
<feature type="non-terminal residue" evidence="3">
    <location>
        <position position="1"/>
    </location>
</feature>
<keyword evidence="4" id="KW-1185">Reference proteome</keyword>
<feature type="domain" description="Myb/SANT-like DNA-binding" evidence="2">
    <location>
        <begin position="71"/>
        <end position="165"/>
    </location>
</feature>
<name>A0A5J9VHD4_9POAL</name>
<protein>
    <recommendedName>
        <fullName evidence="2">Myb/SANT-like DNA-binding domain-containing protein</fullName>
    </recommendedName>
</protein>
<evidence type="ECO:0000313" key="4">
    <source>
        <dbReference type="Proteomes" id="UP000324897"/>
    </source>
</evidence>
<comment type="caution">
    <text evidence="3">The sequence shown here is derived from an EMBL/GenBank/DDBJ whole genome shotgun (WGS) entry which is preliminary data.</text>
</comment>
<dbReference type="GO" id="GO:0005634">
    <property type="term" value="C:nucleus"/>
    <property type="evidence" value="ECO:0007669"/>
    <property type="project" value="TreeGrafter"/>
</dbReference>
<dbReference type="Proteomes" id="UP000324897">
    <property type="component" value="Unassembled WGS sequence"/>
</dbReference>
<dbReference type="OrthoDB" id="691673at2759"/>
<feature type="region of interest" description="Disordered" evidence="1">
    <location>
        <begin position="170"/>
        <end position="240"/>
    </location>
</feature>
<feature type="compositionally biased region" description="Acidic residues" evidence="1">
    <location>
        <begin position="312"/>
        <end position="326"/>
    </location>
</feature>
<proteinExistence type="predicted"/>
<organism evidence="3 4">
    <name type="scientific">Eragrostis curvula</name>
    <name type="common">weeping love grass</name>
    <dbReference type="NCBI Taxonomy" id="38414"/>
    <lineage>
        <taxon>Eukaryota</taxon>
        <taxon>Viridiplantae</taxon>
        <taxon>Streptophyta</taxon>
        <taxon>Embryophyta</taxon>
        <taxon>Tracheophyta</taxon>
        <taxon>Spermatophyta</taxon>
        <taxon>Magnoliopsida</taxon>
        <taxon>Liliopsida</taxon>
        <taxon>Poales</taxon>
        <taxon>Poaceae</taxon>
        <taxon>PACMAD clade</taxon>
        <taxon>Chloridoideae</taxon>
        <taxon>Eragrostideae</taxon>
        <taxon>Eragrostidinae</taxon>
        <taxon>Eragrostis</taxon>
    </lineage>
</organism>
<accession>A0A5J9VHD4</accession>
<feature type="compositionally biased region" description="Basic and acidic residues" evidence="1">
    <location>
        <begin position="327"/>
        <end position="344"/>
    </location>
</feature>
<sequence length="351" mass="39789">MGDDAPSPSPSRSLSSSSGASRSPSSPRTKRRRTDRYALGFEFAPRLAPYEVPSSPERIPSPEAPQPRAAPEWTEGSTLALLDAWGDRFVRSGRRGIRAEEWLEVARLTTAAAGRPAGYFSESQCRNRIDTLRKKFKKEKERMRIAARRSRPTTSKWVYFDKLMSILSPPPPLATNRSDTQQSPSPPRPLPLLLPHVVTRPRDTHPSPRLSWGRDAPERMLGGGGDTRPRDSRPDAELGKEQKIEAARKMQNGFAMFTESMQKFGDVFERIESRKRQHMVEVEQMRKDFHRELDAKWREIMEKAQAEIACLEDEDGDEDDVEEAEDGDGHGNKRNKIDTMKHQLMDGTVGR</sequence>
<evidence type="ECO:0000259" key="2">
    <source>
        <dbReference type="Pfam" id="PF13837"/>
    </source>
</evidence>
<dbReference type="PANTHER" id="PTHR31307">
    <property type="entry name" value="TRIHELIX TRANSCRIPTION FACTOR ASIL2"/>
    <property type="match status" value="1"/>
</dbReference>
<feature type="compositionally biased region" description="Low complexity" evidence="1">
    <location>
        <begin position="10"/>
        <end position="27"/>
    </location>
</feature>
<dbReference type="InterPro" id="IPR044822">
    <property type="entry name" value="Myb_DNA-bind_4"/>
</dbReference>
<reference evidence="3 4" key="1">
    <citation type="journal article" date="2019" name="Sci. Rep.">
        <title>A high-quality genome of Eragrostis curvula grass provides insights into Poaceae evolution and supports new strategies to enhance forage quality.</title>
        <authorList>
            <person name="Carballo J."/>
            <person name="Santos B.A.C.M."/>
            <person name="Zappacosta D."/>
            <person name="Garbus I."/>
            <person name="Selva J.P."/>
            <person name="Gallo C.A."/>
            <person name="Diaz A."/>
            <person name="Albertini E."/>
            <person name="Caccamo M."/>
            <person name="Echenique V."/>
        </authorList>
    </citation>
    <scope>NUCLEOTIDE SEQUENCE [LARGE SCALE GENOMIC DNA]</scope>
    <source>
        <strain evidence="4">cv. Victoria</strain>
        <tissue evidence="3">Leaf</tissue>
    </source>
</reference>
<dbReference type="Pfam" id="PF13837">
    <property type="entry name" value="Myb_DNA-bind_4"/>
    <property type="match status" value="1"/>
</dbReference>
<dbReference type="GO" id="GO:0000976">
    <property type="term" value="F:transcription cis-regulatory region binding"/>
    <property type="evidence" value="ECO:0007669"/>
    <property type="project" value="TreeGrafter"/>
</dbReference>
<dbReference type="PANTHER" id="PTHR31307:SF6">
    <property type="entry name" value="OS01G0718900 PROTEIN"/>
    <property type="match status" value="1"/>
</dbReference>
<evidence type="ECO:0000313" key="3">
    <source>
        <dbReference type="EMBL" id="TVU35295.1"/>
    </source>
</evidence>
<dbReference type="InterPro" id="IPR044823">
    <property type="entry name" value="ASIL1/2-like"/>
</dbReference>
<evidence type="ECO:0000256" key="1">
    <source>
        <dbReference type="SAM" id="MobiDB-lite"/>
    </source>
</evidence>
<feature type="region of interest" description="Disordered" evidence="1">
    <location>
        <begin position="1"/>
        <end position="75"/>
    </location>
</feature>
<feature type="compositionally biased region" description="Basic and acidic residues" evidence="1">
    <location>
        <begin position="227"/>
        <end position="240"/>
    </location>
</feature>
<gene>
    <name evidence="3" type="ORF">EJB05_17179</name>
</gene>